<keyword evidence="3" id="KW-0238">DNA-binding</keyword>
<keyword evidence="2" id="KW-0805">Transcription regulation</keyword>
<dbReference type="PRINTS" id="PR00755">
    <property type="entry name" value="AFLATOXINBRP"/>
</dbReference>
<evidence type="ECO:0000256" key="5">
    <source>
        <dbReference type="ARBA" id="ARBA00023242"/>
    </source>
</evidence>
<proteinExistence type="predicted"/>
<feature type="region of interest" description="Disordered" evidence="6">
    <location>
        <begin position="420"/>
        <end position="457"/>
    </location>
</feature>
<organism evidence="8 9">
    <name type="scientific">Aspergillus pseudoustus</name>
    <dbReference type="NCBI Taxonomy" id="1810923"/>
    <lineage>
        <taxon>Eukaryota</taxon>
        <taxon>Fungi</taxon>
        <taxon>Dikarya</taxon>
        <taxon>Ascomycota</taxon>
        <taxon>Pezizomycotina</taxon>
        <taxon>Eurotiomycetes</taxon>
        <taxon>Eurotiomycetidae</taxon>
        <taxon>Eurotiales</taxon>
        <taxon>Aspergillaceae</taxon>
        <taxon>Aspergillus</taxon>
        <taxon>Aspergillus subgen. Nidulantes</taxon>
    </lineage>
</organism>
<gene>
    <name evidence="8" type="ORF">BJY01DRAFT_261702</name>
</gene>
<feature type="compositionally biased region" description="Polar residues" evidence="6">
    <location>
        <begin position="1"/>
        <end position="13"/>
    </location>
</feature>
<protein>
    <submittedName>
        <fullName evidence="8">Aflatoxin regulatory protein-domain-containing protein</fullName>
    </submittedName>
</protein>
<evidence type="ECO:0000256" key="3">
    <source>
        <dbReference type="ARBA" id="ARBA00023125"/>
    </source>
</evidence>
<dbReference type="InterPro" id="IPR050675">
    <property type="entry name" value="OAF3"/>
</dbReference>
<name>A0ABR4KE10_9EURO</name>
<dbReference type="EMBL" id="JBFXLU010000038">
    <property type="protein sequence ID" value="KAL2850262.1"/>
    <property type="molecule type" value="Genomic_DNA"/>
</dbReference>
<dbReference type="Proteomes" id="UP001610446">
    <property type="component" value="Unassembled WGS sequence"/>
</dbReference>
<dbReference type="PROSITE" id="PS50048">
    <property type="entry name" value="ZN2_CY6_FUNGAL_2"/>
    <property type="match status" value="1"/>
</dbReference>
<keyword evidence="5" id="KW-0539">Nucleus</keyword>
<dbReference type="PANTHER" id="PTHR31069">
    <property type="entry name" value="OLEATE-ACTIVATED TRANSCRIPTION FACTOR 1-RELATED"/>
    <property type="match status" value="1"/>
</dbReference>
<dbReference type="PANTHER" id="PTHR31069:SF31">
    <property type="entry name" value="MONODICTYPHENONE CLUSTER TRANSCRIPTION FACTOR-RELATED"/>
    <property type="match status" value="1"/>
</dbReference>
<dbReference type="InterPro" id="IPR036864">
    <property type="entry name" value="Zn2-C6_fun-type_DNA-bd_sf"/>
</dbReference>
<keyword evidence="4" id="KW-0804">Transcription</keyword>
<evidence type="ECO:0000256" key="1">
    <source>
        <dbReference type="ARBA" id="ARBA00022723"/>
    </source>
</evidence>
<dbReference type="InterPro" id="IPR013700">
    <property type="entry name" value="AflR"/>
</dbReference>
<dbReference type="CDD" id="cd00067">
    <property type="entry name" value="GAL4"/>
    <property type="match status" value="1"/>
</dbReference>
<comment type="caution">
    <text evidence="8">The sequence shown here is derived from an EMBL/GenBank/DDBJ whole genome shotgun (WGS) entry which is preliminary data.</text>
</comment>
<dbReference type="Pfam" id="PF08493">
    <property type="entry name" value="AflR"/>
    <property type="match status" value="1"/>
</dbReference>
<evidence type="ECO:0000313" key="9">
    <source>
        <dbReference type="Proteomes" id="UP001610446"/>
    </source>
</evidence>
<reference evidence="8 9" key="1">
    <citation type="submission" date="2024-07" db="EMBL/GenBank/DDBJ databases">
        <title>Section-level genome sequencing and comparative genomics of Aspergillus sections Usti and Cavernicolus.</title>
        <authorList>
            <consortium name="Lawrence Berkeley National Laboratory"/>
            <person name="Nybo J.L."/>
            <person name="Vesth T.C."/>
            <person name="Theobald S."/>
            <person name="Frisvad J.C."/>
            <person name="Larsen T.O."/>
            <person name="Kjaerboelling I."/>
            <person name="Rothschild-Mancinelli K."/>
            <person name="Lyhne E.K."/>
            <person name="Kogle M.E."/>
            <person name="Barry K."/>
            <person name="Clum A."/>
            <person name="Na H."/>
            <person name="Ledsgaard L."/>
            <person name="Lin J."/>
            <person name="Lipzen A."/>
            <person name="Kuo A."/>
            <person name="Riley R."/>
            <person name="Mondo S."/>
            <person name="Labutti K."/>
            <person name="Haridas S."/>
            <person name="Pangalinan J."/>
            <person name="Salamov A.A."/>
            <person name="Simmons B.A."/>
            <person name="Magnuson J.K."/>
            <person name="Chen J."/>
            <person name="Drula E."/>
            <person name="Henrissat B."/>
            <person name="Wiebenga A."/>
            <person name="Lubbers R.J."/>
            <person name="Gomes A.C."/>
            <person name="Makela M.R."/>
            <person name="Stajich J."/>
            <person name="Grigoriev I.V."/>
            <person name="Mortensen U.H."/>
            <person name="De Vries R.P."/>
            <person name="Baker S.E."/>
            <person name="Andersen M.R."/>
        </authorList>
    </citation>
    <scope>NUCLEOTIDE SEQUENCE [LARGE SCALE GENOMIC DNA]</scope>
    <source>
        <strain evidence="8 9">CBS 123904</strain>
    </source>
</reference>
<evidence type="ECO:0000256" key="4">
    <source>
        <dbReference type="ARBA" id="ARBA00023163"/>
    </source>
</evidence>
<feature type="compositionally biased region" description="Low complexity" evidence="6">
    <location>
        <begin position="76"/>
        <end position="91"/>
    </location>
</feature>
<evidence type="ECO:0000256" key="6">
    <source>
        <dbReference type="SAM" id="MobiDB-lite"/>
    </source>
</evidence>
<dbReference type="SMART" id="SM00066">
    <property type="entry name" value="GAL4"/>
    <property type="match status" value="1"/>
</dbReference>
<dbReference type="Pfam" id="PF00172">
    <property type="entry name" value="Zn_clus"/>
    <property type="match status" value="1"/>
</dbReference>
<sequence>MEQTSIVNANQQHAPLCPTPQGTRKLRESCISCSRSKVKCDKEKPTCGRCVRRGLPCEYMISRRTGRTRVIGVEKPPTASTVPSTTVSQPQADPANSSTAPNNLNGNSNGNITTNTKPTPIPCGTDNCSHSNHPLPVAAPHTPAIAVRQSPNPSHLHSPHHDAELWTSILSPNGSNTTDLSSLLSVNTDIGQLFASLSPSRLDDPDAMGADLAFHESGMLSVADPTTSSLMQGIEHSDSLLTTISNPKSPPCCLAICLNILMRLFPNAQVRCERPGSQDGLSKLCTIESVIEDNKQILDTVQTVLKCRCADDEYVATLVSLIVFKVMGWYVAVARDRSADLARDDGFSSMSTESSALHSRQPSVSSFEEQVLHLPTVVGSYCVDGHHQSRMAAQLVLSELYRVQRLVTLVGRRLEMIRHRSLGPDSSGSTSSASSSVPDSSGVPLLLAGTPTPPLSSSTLAHLEEDLRKRLRAVSSETIDILRRA</sequence>
<dbReference type="Gene3D" id="4.10.240.10">
    <property type="entry name" value="Zn(2)-C6 fungal-type DNA-binding domain"/>
    <property type="match status" value="1"/>
</dbReference>
<evidence type="ECO:0000313" key="8">
    <source>
        <dbReference type="EMBL" id="KAL2850262.1"/>
    </source>
</evidence>
<feature type="compositionally biased region" description="Low complexity" evidence="6">
    <location>
        <begin position="423"/>
        <end position="457"/>
    </location>
</feature>
<evidence type="ECO:0000256" key="2">
    <source>
        <dbReference type="ARBA" id="ARBA00023015"/>
    </source>
</evidence>
<evidence type="ECO:0000259" key="7">
    <source>
        <dbReference type="PROSITE" id="PS50048"/>
    </source>
</evidence>
<keyword evidence="9" id="KW-1185">Reference proteome</keyword>
<dbReference type="PROSITE" id="PS00463">
    <property type="entry name" value="ZN2_CY6_FUNGAL_1"/>
    <property type="match status" value="1"/>
</dbReference>
<feature type="region of interest" description="Disordered" evidence="6">
    <location>
        <begin position="74"/>
        <end position="118"/>
    </location>
</feature>
<dbReference type="SUPFAM" id="SSF57701">
    <property type="entry name" value="Zn2/Cys6 DNA-binding domain"/>
    <property type="match status" value="1"/>
</dbReference>
<feature type="region of interest" description="Disordered" evidence="6">
    <location>
        <begin position="1"/>
        <end position="24"/>
    </location>
</feature>
<keyword evidence="1" id="KW-0479">Metal-binding</keyword>
<accession>A0ABR4KE10</accession>
<feature type="compositionally biased region" description="Low complexity" evidence="6">
    <location>
        <begin position="102"/>
        <end position="118"/>
    </location>
</feature>
<feature type="domain" description="Zn(2)-C6 fungal-type" evidence="7">
    <location>
        <begin position="29"/>
        <end position="59"/>
    </location>
</feature>
<dbReference type="InterPro" id="IPR001138">
    <property type="entry name" value="Zn2Cys6_DnaBD"/>
</dbReference>